<gene>
    <name evidence="2" type="ORF">CK203_065250</name>
</gene>
<feature type="domain" description="MULE transposase" evidence="1">
    <location>
        <begin position="42"/>
        <end position="134"/>
    </location>
</feature>
<dbReference type="PANTHER" id="PTHR31973:SF187">
    <property type="entry name" value="MUTATOR TRANSPOSASE MUDRA PROTEIN"/>
    <property type="match status" value="1"/>
</dbReference>
<dbReference type="InterPro" id="IPR018289">
    <property type="entry name" value="MULE_transposase_dom"/>
</dbReference>
<evidence type="ECO:0000259" key="1">
    <source>
        <dbReference type="Pfam" id="PF10551"/>
    </source>
</evidence>
<name>A0A438G6U8_VITVI</name>
<dbReference type="EMBL" id="QGNW01000560">
    <property type="protein sequence ID" value="RVW67908.1"/>
    <property type="molecule type" value="Genomic_DNA"/>
</dbReference>
<dbReference type="Proteomes" id="UP000288805">
    <property type="component" value="Unassembled WGS sequence"/>
</dbReference>
<proteinExistence type="predicted"/>
<organism evidence="2 3">
    <name type="scientific">Vitis vinifera</name>
    <name type="common">Grape</name>
    <dbReference type="NCBI Taxonomy" id="29760"/>
    <lineage>
        <taxon>Eukaryota</taxon>
        <taxon>Viridiplantae</taxon>
        <taxon>Streptophyta</taxon>
        <taxon>Embryophyta</taxon>
        <taxon>Tracheophyta</taxon>
        <taxon>Spermatophyta</taxon>
        <taxon>Magnoliopsida</taxon>
        <taxon>eudicotyledons</taxon>
        <taxon>Gunneridae</taxon>
        <taxon>Pentapetalae</taxon>
        <taxon>rosids</taxon>
        <taxon>Vitales</taxon>
        <taxon>Vitaceae</taxon>
        <taxon>Viteae</taxon>
        <taxon>Vitis</taxon>
    </lineage>
</organism>
<comment type="caution">
    <text evidence="2">The sequence shown here is derived from an EMBL/GenBank/DDBJ whole genome shotgun (WGS) entry which is preliminary data.</text>
</comment>
<dbReference type="AlphaFoldDB" id="A0A438G6U8"/>
<sequence>MDATNSGSIVELSHSSDGHFEQLFVAHVVSIKGFAMGCRPIIAIDSTHMSGPYRGTLFSATVYDVNESMFPLAFGVMSLENYEDWSWILQNLKKFVGNKEVIVILDRHPILLRSVPEVFGLENHTYRYCHLNENFNSFLSKHTTRGNKCKENALKFLDSIAYARLEHDYNVSIFELRKYNNTLAT</sequence>
<accession>A0A438G6U8</accession>
<evidence type="ECO:0000313" key="3">
    <source>
        <dbReference type="Proteomes" id="UP000288805"/>
    </source>
</evidence>
<dbReference type="Pfam" id="PF10551">
    <property type="entry name" value="MULE"/>
    <property type="match status" value="1"/>
</dbReference>
<evidence type="ECO:0000313" key="2">
    <source>
        <dbReference type="EMBL" id="RVW67908.1"/>
    </source>
</evidence>
<dbReference type="PANTHER" id="PTHR31973">
    <property type="entry name" value="POLYPROTEIN, PUTATIVE-RELATED"/>
    <property type="match status" value="1"/>
</dbReference>
<reference evidence="2 3" key="1">
    <citation type="journal article" date="2018" name="PLoS Genet.">
        <title>Population sequencing reveals clonal diversity and ancestral inbreeding in the grapevine cultivar Chardonnay.</title>
        <authorList>
            <person name="Roach M.J."/>
            <person name="Johnson D.L."/>
            <person name="Bohlmann J."/>
            <person name="van Vuuren H.J."/>
            <person name="Jones S.J."/>
            <person name="Pretorius I.S."/>
            <person name="Schmidt S.A."/>
            <person name="Borneman A.R."/>
        </authorList>
    </citation>
    <scope>NUCLEOTIDE SEQUENCE [LARGE SCALE GENOMIC DNA]</scope>
    <source>
        <strain evidence="3">cv. Chardonnay</strain>
        <tissue evidence="2">Leaf</tissue>
    </source>
</reference>
<protein>
    <recommendedName>
        <fullName evidence="1">MULE transposase domain-containing protein</fullName>
    </recommendedName>
</protein>